<protein>
    <submittedName>
        <fullName evidence="2">Uncharacterized protein</fullName>
    </submittedName>
</protein>
<feature type="region of interest" description="Disordered" evidence="1">
    <location>
        <begin position="92"/>
        <end position="113"/>
    </location>
</feature>
<evidence type="ECO:0000313" key="3">
    <source>
        <dbReference type="Proteomes" id="UP000218334"/>
    </source>
</evidence>
<sequence>MPNSPACFNTFHISELRKFIPNDKDLFPSRDHPSPGPVVTEDGLEEHVEDCKALDVWLKKKKEEQKIADKLAKSKKTACALFGVGESVSLVPDLQQPDDDPFMDSPTFTMDSQ</sequence>
<keyword evidence="3" id="KW-1185">Reference proteome</keyword>
<evidence type="ECO:0000313" key="2">
    <source>
        <dbReference type="EMBL" id="PBK65753.1"/>
    </source>
</evidence>
<evidence type="ECO:0000256" key="1">
    <source>
        <dbReference type="SAM" id="MobiDB-lite"/>
    </source>
</evidence>
<proteinExistence type="predicted"/>
<reference evidence="3" key="1">
    <citation type="journal article" date="2017" name="Nat. Ecol. Evol.">
        <title>Genome expansion and lineage-specific genetic innovations in the forest pathogenic fungi Armillaria.</title>
        <authorList>
            <person name="Sipos G."/>
            <person name="Prasanna A.N."/>
            <person name="Walter M.C."/>
            <person name="O'Connor E."/>
            <person name="Balint B."/>
            <person name="Krizsan K."/>
            <person name="Kiss B."/>
            <person name="Hess J."/>
            <person name="Varga T."/>
            <person name="Slot J."/>
            <person name="Riley R."/>
            <person name="Boka B."/>
            <person name="Rigling D."/>
            <person name="Barry K."/>
            <person name="Lee J."/>
            <person name="Mihaltcheva S."/>
            <person name="LaButti K."/>
            <person name="Lipzen A."/>
            <person name="Waldron R."/>
            <person name="Moloney N.M."/>
            <person name="Sperisen C."/>
            <person name="Kredics L."/>
            <person name="Vagvoelgyi C."/>
            <person name="Patrignani A."/>
            <person name="Fitzpatrick D."/>
            <person name="Nagy I."/>
            <person name="Doyle S."/>
            <person name="Anderson J.B."/>
            <person name="Grigoriev I.V."/>
            <person name="Gueldener U."/>
            <person name="Muensterkoetter M."/>
            <person name="Nagy L.G."/>
        </authorList>
    </citation>
    <scope>NUCLEOTIDE SEQUENCE [LARGE SCALE GENOMIC DNA]</scope>
    <source>
        <strain evidence="3">28-4</strain>
    </source>
</reference>
<dbReference type="AlphaFoldDB" id="A0A2H3BPG4"/>
<dbReference type="Proteomes" id="UP000218334">
    <property type="component" value="Unassembled WGS sequence"/>
</dbReference>
<organism evidence="2 3">
    <name type="scientific">Armillaria solidipes</name>
    <dbReference type="NCBI Taxonomy" id="1076256"/>
    <lineage>
        <taxon>Eukaryota</taxon>
        <taxon>Fungi</taxon>
        <taxon>Dikarya</taxon>
        <taxon>Basidiomycota</taxon>
        <taxon>Agaricomycotina</taxon>
        <taxon>Agaricomycetes</taxon>
        <taxon>Agaricomycetidae</taxon>
        <taxon>Agaricales</taxon>
        <taxon>Marasmiineae</taxon>
        <taxon>Physalacriaceae</taxon>
        <taxon>Armillaria</taxon>
    </lineage>
</organism>
<accession>A0A2H3BPG4</accession>
<name>A0A2H3BPG4_9AGAR</name>
<dbReference type="EMBL" id="KZ293444">
    <property type="protein sequence ID" value="PBK65753.1"/>
    <property type="molecule type" value="Genomic_DNA"/>
</dbReference>
<gene>
    <name evidence="2" type="ORF">ARMSODRAFT_978194</name>
</gene>